<dbReference type="PIRSF" id="PIRSF006603">
    <property type="entry name" value="DinF"/>
    <property type="match status" value="1"/>
</dbReference>
<feature type="transmembrane region" description="Helical" evidence="10">
    <location>
        <begin position="394"/>
        <end position="416"/>
    </location>
</feature>
<gene>
    <name evidence="11" type="ORF">HCZ30_07505</name>
</gene>
<organism evidence="11 12">
    <name type="scientific">Marivivens donghaensis</name>
    <dbReference type="NCBI Taxonomy" id="1699413"/>
    <lineage>
        <taxon>Bacteria</taxon>
        <taxon>Pseudomonadati</taxon>
        <taxon>Pseudomonadota</taxon>
        <taxon>Alphaproteobacteria</taxon>
        <taxon>Rhodobacterales</taxon>
        <taxon>Paracoccaceae</taxon>
        <taxon>Marivivens group</taxon>
        <taxon>Marivivens</taxon>
    </lineage>
</organism>
<name>A0ABX0VXZ0_9RHOB</name>
<dbReference type="PANTHER" id="PTHR43298:SF2">
    <property type="entry name" value="FMN_FAD EXPORTER YEEO-RELATED"/>
    <property type="match status" value="1"/>
</dbReference>
<evidence type="ECO:0000256" key="4">
    <source>
        <dbReference type="ARBA" id="ARBA00022475"/>
    </source>
</evidence>
<evidence type="ECO:0000256" key="2">
    <source>
        <dbReference type="ARBA" id="ARBA00022448"/>
    </source>
</evidence>
<evidence type="ECO:0000256" key="1">
    <source>
        <dbReference type="ARBA" id="ARBA00004429"/>
    </source>
</evidence>
<comment type="subcellular location">
    <subcellularLocation>
        <location evidence="1">Cell inner membrane</location>
        <topology evidence="1">Multi-pass membrane protein</topology>
    </subcellularLocation>
</comment>
<dbReference type="Pfam" id="PF01554">
    <property type="entry name" value="MatE"/>
    <property type="match status" value="2"/>
</dbReference>
<feature type="transmembrane region" description="Helical" evidence="10">
    <location>
        <begin position="20"/>
        <end position="45"/>
    </location>
</feature>
<evidence type="ECO:0000256" key="10">
    <source>
        <dbReference type="SAM" id="Phobius"/>
    </source>
</evidence>
<evidence type="ECO:0000256" key="8">
    <source>
        <dbReference type="ARBA" id="ARBA00023136"/>
    </source>
</evidence>
<comment type="caution">
    <text evidence="11">The sequence shown here is derived from an EMBL/GenBank/DDBJ whole genome shotgun (WGS) entry which is preliminary data.</text>
</comment>
<evidence type="ECO:0000256" key="3">
    <source>
        <dbReference type="ARBA" id="ARBA00022449"/>
    </source>
</evidence>
<feature type="transmembrane region" description="Helical" evidence="10">
    <location>
        <begin position="242"/>
        <end position="267"/>
    </location>
</feature>
<keyword evidence="2" id="KW-0813">Transport</keyword>
<dbReference type="RefSeq" id="WP_167637661.1">
    <property type="nucleotide sequence ID" value="NZ_JAATOP010000004.1"/>
</dbReference>
<dbReference type="EMBL" id="JAATOP010000004">
    <property type="protein sequence ID" value="NIY72280.1"/>
    <property type="molecule type" value="Genomic_DNA"/>
</dbReference>
<feature type="transmembrane region" description="Helical" evidence="10">
    <location>
        <begin position="273"/>
        <end position="295"/>
    </location>
</feature>
<evidence type="ECO:0000313" key="11">
    <source>
        <dbReference type="EMBL" id="NIY72280.1"/>
    </source>
</evidence>
<feature type="transmembrane region" description="Helical" evidence="10">
    <location>
        <begin position="57"/>
        <end position="82"/>
    </location>
</feature>
<feature type="transmembrane region" description="Helical" evidence="10">
    <location>
        <begin position="162"/>
        <end position="183"/>
    </location>
</feature>
<accession>A0ABX0VXZ0</accession>
<dbReference type="InterPro" id="IPR002528">
    <property type="entry name" value="MATE_fam"/>
</dbReference>
<keyword evidence="4" id="KW-1003">Cell membrane</keyword>
<evidence type="ECO:0000256" key="5">
    <source>
        <dbReference type="ARBA" id="ARBA00022692"/>
    </source>
</evidence>
<evidence type="ECO:0000256" key="6">
    <source>
        <dbReference type="ARBA" id="ARBA00022989"/>
    </source>
</evidence>
<reference evidence="11 12" key="1">
    <citation type="submission" date="2020-03" db="EMBL/GenBank/DDBJ databases">
        <title>Bacterial isolates of synthetic phycosphere.</title>
        <authorList>
            <person name="Fu H."/>
            <person name="Moran M.A."/>
        </authorList>
    </citation>
    <scope>NUCLEOTIDE SEQUENCE [LARGE SCALE GENOMIC DNA]</scope>
    <source>
        <strain evidence="11 12">HF1</strain>
    </source>
</reference>
<evidence type="ECO:0000313" key="12">
    <source>
        <dbReference type="Proteomes" id="UP000709466"/>
    </source>
</evidence>
<keyword evidence="8 10" id="KW-0472">Membrane</keyword>
<feature type="transmembrane region" description="Helical" evidence="10">
    <location>
        <begin position="132"/>
        <end position="150"/>
    </location>
</feature>
<dbReference type="InterPro" id="IPR048279">
    <property type="entry name" value="MdtK-like"/>
</dbReference>
<dbReference type="PANTHER" id="PTHR43298">
    <property type="entry name" value="MULTIDRUG RESISTANCE PROTEIN NORM-RELATED"/>
    <property type="match status" value="1"/>
</dbReference>
<dbReference type="CDD" id="cd13131">
    <property type="entry name" value="MATE_NorM_like"/>
    <property type="match status" value="1"/>
</dbReference>
<keyword evidence="5 10" id="KW-0812">Transmembrane</keyword>
<feature type="transmembrane region" description="Helical" evidence="10">
    <location>
        <begin position="195"/>
        <end position="217"/>
    </location>
</feature>
<feature type="transmembrane region" description="Helical" evidence="10">
    <location>
        <begin position="422"/>
        <end position="443"/>
    </location>
</feature>
<protein>
    <recommendedName>
        <fullName evidence="9">Multidrug-efflux transporter</fullName>
    </recommendedName>
</protein>
<keyword evidence="3" id="KW-0050">Antiport</keyword>
<dbReference type="Proteomes" id="UP000709466">
    <property type="component" value="Unassembled WGS sequence"/>
</dbReference>
<proteinExistence type="predicted"/>
<evidence type="ECO:0000256" key="9">
    <source>
        <dbReference type="ARBA" id="ARBA00031636"/>
    </source>
</evidence>
<sequence length="458" mass="49843">MSRIVPSWRDDFKPLIRLGLPLIGTSVMGFLMVMIDSLMLGWYNVTSLAAASIAGSYFFILFTLGAGVGYAVMPIVAAASAVQDEVRVRRVTRMAFWWALVFFALAFPLFFYSGKILLLMGQEEQIAAEGQMYLRIMWITLLPAMLANVLRSFLSALDRTAVLVWSTIAAVALNGVVNYLLIFGNYGFPELGIRGAAIASCSVQTLMMVIMAFYANWRLPAYSLYQRLWKPDREVFFEIARLGFPIGLTSVAEVGLFSAAAVMMGWIGEVELAAHGIALQLAGLTFMFHIGMSQAATIRCGVKYAHKDEVGLRRTAYASLAIALAFAVGVVTMFLTVPSHLVGIFIDPADPRADAVIASGVALVYLAALFQFVDAGQVTAIGVLRGVQDTNVPMWLATVSYWIIGLPASYVMGFIFGWQQTGIWLGLTVGLGAAAVTLMIRFWTKSVKIGETVVAEPV</sequence>
<dbReference type="InterPro" id="IPR050222">
    <property type="entry name" value="MATE_MdtK"/>
</dbReference>
<feature type="transmembrane region" description="Helical" evidence="10">
    <location>
        <begin position="355"/>
        <end position="373"/>
    </location>
</feature>
<feature type="transmembrane region" description="Helical" evidence="10">
    <location>
        <begin position="94"/>
        <end position="112"/>
    </location>
</feature>
<keyword evidence="6 10" id="KW-1133">Transmembrane helix</keyword>
<evidence type="ECO:0000256" key="7">
    <source>
        <dbReference type="ARBA" id="ARBA00023065"/>
    </source>
</evidence>
<dbReference type="NCBIfam" id="TIGR00797">
    <property type="entry name" value="matE"/>
    <property type="match status" value="1"/>
</dbReference>
<feature type="transmembrane region" description="Helical" evidence="10">
    <location>
        <begin position="316"/>
        <end position="335"/>
    </location>
</feature>
<keyword evidence="7" id="KW-0406">Ion transport</keyword>
<keyword evidence="12" id="KW-1185">Reference proteome</keyword>